<comment type="subcellular location">
    <subcellularLocation>
        <location evidence="1">Cell membrane</location>
    </subcellularLocation>
</comment>
<dbReference type="SUPFAM" id="SSF50956">
    <property type="entry name" value="Thermostable phytase (3-phytase)"/>
    <property type="match status" value="1"/>
</dbReference>
<comment type="similarity">
    <text evidence="2">Belongs to the YjiK family.</text>
</comment>
<evidence type="ECO:0000313" key="6">
    <source>
        <dbReference type="Proteomes" id="UP000623795"/>
    </source>
</evidence>
<dbReference type="InterPro" id="IPR011042">
    <property type="entry name" value="6-blade_b-propeller_TolB-like"/>
</dbReference>
<proteinExistence type="inferred from homology"/>
<gene>
    <name evidence="5" type="ORF">GPA22_21410</name>
</gene>
<evidence type="ECO:0000313" key="5">
    <source>
        <dbReference type="EMBL" id="NMG46282.1"/>
    </source>
</evidence>
<keyword evidence="6" id="KW-1185">Reference proteome</keyword>
<reference evidence="5 6" key="1">
    <citation type="submission" date="2019-12" db="EMBL/GenBank/DDBJ databases">
        <title>Comparative genomics gives insights into the taxonomy of the Azoarcus-Aromatoleum group and reveals separate origins of nif in the plant-associated Azoarcus and non-plant-associated Aromatoleum sub-groups.</title>
        <authorList>
            <person name="Lafos M."/>
            <person name="Maluk M."/>
            <person name="Batista M."/>
            <person name="Junghare M."/>
            <person name="Carmona M."/>
            <person name="Faoro H."/>
            <person name="Cruz L.M."/>
            <person name="Battistoni F."/>
            <person name="De Souza E."/>
            <person name="Pedrosa F."/>
            <person name="Chen W.-M."/>
            <person name="Poole P.S."/>
            <person name="Dixon R.A."/>
            <person name="James E.K."/>
        </authorList>
    </citation>
    <scope>NUCLEOTIDE SEQUENCE [LARGE SCALE GENOMIC DNA]</scope>
    <source>
        <strain evidence="5 6">Td21</strain>
    </source>
</reference>
<accession>A0ABX1Q5W3</accession>
<dbReference type="Proteomes" id="UP000623795">
    <property type="component" value="Unassembled WGS sequence"/>
</dbReference>
<keyword evidence="5" id="KW-0238">DNA-binding</keyword>
<dbReference type="EMBL" id="WTVN01000058">
    <property type="protein sequence ID" value="NMG46282.1"/>
    <property type="molecule type" value="Genomic_DNA"/>
</dbReference>
<keyword evidence="4" id="KW-0472">Membrane</keyword>
<sequence>MTTLSTPLSKRLAKPLAFPRPNAWWGGIFAALALGLALQADPGLPDRAFAATITALKPARPQGTVSALTDYRVSVEARPVAGVTRGLSGLAWDAQRNHLWAVGNEPPQLLALDARGEVLARHPLAGFHDLAGVAVLGDGRLLLAEAHQSLVVAPVPAGPDAVLSRDSLPTLTLAPSDGIGSGIAGIAYNEAGDRLFVTEHAPRGLHEIRDLRASLAGQGDAEIIDREAWLRGKLLARDLSSVQFDPRTGHLLLLSAASRLALEIDTDGRQIGYQELGAGFAGLAESVPQAAGIALDGRGSLYVVGAPGLFYAFRPE</sequence>
<dbReference type="GO" id="GO:0003677">
    <property type="term" value="F:DNA binding"/>
    <property type="evidence" value="ECO:0007669"/>
    <property type="project" value="UniProtKB-KW"/>
</dbReference>
<keyword evidence="3" id="KW-1003">Cell membrane</keyword>
<name>A0ABX1Q5W3_9RHOO</name>
<dbReference type="CDD" id="cd09971">
    <property type="entry name" value="SdiA-regulated"/>
    <property type="match status" value="1"/>
</dbReference>
<protein>
    <submittedName>
        <fullName evidence="5">DNA-binding protein</fullName>
    </submittedName>
</protein>
<evidence type="ECO:0000256" key="4">
    <source>
        <dbReference type="ARBA" id="ARBA00023136"/>
    </source>
</evidence>
<dbReference type="InterPro" id="IPR009722">
    <property type="entry name" value="YjiK/CarP"/>
</dbReference>
<evidence type="ECO:0000256" key="1">
    <source>
        <dbReference type="ARBA" id="ARBA00004236"/>
    </source>
</evidence>
<dbReference type="Gene3D" id="2.120.10.30">
    <property type="entry name" value="TolB, C-terminal domain"/>
    <property type="match status" value="1"/>
</dbReference>
<evidence type="ECO:0000256" key="3">
    <source>
        <dbReference type="ARBA" id="ARBA00022475"/>
    </source>
</evidence>
<dbReference type="RefSeq" id="WP_169258112.1">
    <property type="nucleotide sequence ID" value="NZ_WTVN01000058.1"/>
</dbReference>
<dbReference type="Pfam" id="PF06977">
    <property type="entry name" value="SdiA-regulated"/>
    <property type="match status" value="1"/>
</dbReference>
<comment type="caution">
    <text evidence="5">The sequence shown here is derived from an EMBL/GenBank/DDBJ whole genome shotgun (WGS) entry which is preliminary data.</text>
</comment>
<organism evidence="5 6">
    <name type="scientific">Aromatoleum toluvorans</name>
    <dbReference type="NCBI Taxonomy" id="92002"/>
    <lineage>
        <taxon>Bacteria</taxon>
        <taxon>Pseudomonadati</taxon>
        <taxon>Pseudomonadota</taxon>
        <taxon>Betaproteobacteria</taxon>
        <taxon>Rhodocyclales</taxon>
        <taxon>Rhodocyclaceae</taxon>
        <taxon>Aromatoleum</taxon>
    </lineage>
</organism>
<evidence type="ECO:0000256" key="2">
    <source>
        <dbReference type="ARBA" id="ARBA00009852"/>
    </source>
</evidence>